<dbReference type="InterPro" id="IPR036291">
    <property type="entry name" value="NAD(P)-bd_dom_sf"/>
</dbReference>
<dbReference type="GO" id="GO:0005737">
    <property type="term" value="C:cytoplasm"/>
    <property type="evidence" value="ECO:0007669"/>
    <property type="project" value="TreeGrafter"/>
</dbReference>
<dbReference type="Gene3D" id="3.40.50.720">
    <property type="entry name" value="NAD(P)-binding Rossmann-like Domain"/>
    <property type="match status" value="1"/>
</dbReference>
<accession>A0A1I7NH82</accession>
<dbReference type="STRING" id="51670.SAMN04488557_2186"/>
<name>A0A1I7NH82_9HYPH</name>
<dbReference type="SUPFAM" id="SSF51735">
    <property type="entry name" value="NAD(P)-binding Rossmann-fold domains"/>
    <property type="match status" value="1"/>
</dbReference>
<dbReference type="EMBL" id="FPCH01000002">
    <property type="protein sequence ID" value="SFV34012.1"/>
    <property type="molecule type" value="Genomic_DNA"/>
</dbReference>
<dbReference type="Pfam" id="PF01370">
    <property type="entry name" value="Epimerase"/>
    <property type="match status" value="1"/>
</dbReference>
<dbReference type="InterPro" id="IPR051783">
    <property type="entry name" value="NAD(P)-dependent_oxidoreduct"/>
</dbReference>
<reference evidence="3" key="1">
    <citation type="submission" date="2016-10" db="EMBL/GenBank/DDBJ databases">
        <authorList>
            <person name="Varghese N."/>
            <person name="Submissions S."/>
        </authorList>
    </citation>
    <scope>NUCLEOTIDE SEQUENCE [LARGE SCALE GENOMIC DNA]</scope>
    <source>
        <strain evidence="3">DSM 1565</strain>
    </source>
</reference>
<dbReference type="InterPro" id="IPR001509">
    <property type="entry name" value="Epimerase_deHydtase"/>
</dbReference>
<keyword evidence="3" id="KW-1185">Reference proteome</keyword>
<evidence type="ECO:0000313" key="3">
    <source>
        <dbReference type="Proteomes" id="UP000199423"/>
    </source>
</evidence>
<evidence type="ECO:0000313" key="2">
    <source>
        <dbReference type="EMBL" id="SFV34012.1"/>
    </source>
</evidence>
<organism evidence="2 3">
    <name type="scientific">Hyphomicrobium facile</name>
    <dbReference type="NCBI Taxonomy" id="51670"/>
    <lineage>
        <taxon>Bacteria</taxon>
        <taxon>Pseudomonadati</taxon>
        <taxon>Pseudomonadota</taxon>
        <taxon>Alphaproteobacteria</taxon>
        <taxon>Hyphomicrobiales</taxon>
        <taxon>Hyphomicrobiaceae</taxon>
        <taxon>Hyphomicrobium</taxon>
    </lineage>
</organism>
<feature type="domain" description="NAD-dependent epimerase/dehydratase" evidence="1">
    <location>
        <begin position="11"/>
        <end position="227"/>
    </location>
</feature>
<dbReference type="RefSeq" id="WP_092867699.1">
    <property type="nucleotide sequence ID" value="NZ_FPCH01000002.1"/>
</dbReference>
<protein>
    <submittedName>
        <fullName evidence="2">Nucleoside-diphosphate-sugar epimerase</fullName>
    </submittedName>
</protein>
<sequence>MSDNSKAKRSVLVAGATGAVGRQLLPMLVRAGYEVFGTTRDPRKAAQIEAIGARPVLVDVFHRAALIKAVGEAHPDVIIHQLTDLTAADFAANDRLRIVGTRNLVDAAKAAGVRRMIAQSLAIVYAHKPEPATENDPLADETPEVRDTVKGVRALEAAVSELPEGVILRYGFFYGPGTWYSENGPFADSVRRAGRPAGRGSSSFIHVKDAARAAMYAIDWPPGVFNIVDDDPAIGTEWLPVFAAAIGAPAPLEGEFSGYEQAASNKKVRQELGWKPLHPTWREGFRTALD</sequence>
<dbReference type="GO" id="GO:0004029">
    <property type="term" value="F:aldehyde dehydrogenase (NAD+) activity"/>
    <property type="evidence" value="ECO:0007669"/>
    <property type="project" value="TreeGrafter"/>
</dbReference>
<dbReference type="Proteomes" id="UP000199423">
    <property type="component" value="Unassembled WGS sequence"/>
</dbReference>
<dbReference type="PANTHER" id="PTHR48079">
    <property type="entry name" value="PROTEIN YEEZ"/>
    <property type="match status" value="1"/>
</dbReference>
<gene>
    <name evidence="2" type="ORF">SAMN04488557_2186</name>
</gene>
<proteinExistence type="predicted"/>
<dbReference type="AlphaFoldDB" id="A0A1I7NH82"/>
<evidence type="ECO:0000259" key="1">
    <source>
        <dbReference type="Pfam" id="PF01370"/>
    </source>
</evidence>
<dbReference type="OrthoDB" id="9808276at2"/>
<dbReference type="PANTHER" id="PTHR48079:SF6">
    <property type="entry name" value="NAD(P)-BINDING DOMAIN-CONTAINING PROTEIN-RELATED"/>
    <property type="match status" value="1"/>
</dbReference>